<evidence type="ECO:0000313" key="2">
    <source>
        <dbReference type="Proteomes" id="UP001375743"/>
    </source>
</evidence>
<dbReference type="RefSeq" id="WP_418157741.1">
    <property type="nucleotide sequence ID" value="NZ_JBBLZC010000001.1"/>
</dbReference>
<gene>
    <name evidence="1" type="ORF">U1T56_01960</name>
</gene>
<reference evidence="1 2" key="1">
    <citation type="submission" date="2024-01" db="EMBL/GenBank/DDBJ databases">
        <title>Multi-omics insights into the function and evolution of sodium benzoate biodegradation pathways in Benzoatithermus flavus gen. nov., sp. nov. from hot spring.</title>
        <authorList>
            <person name="Hu C.-J."/>
            <person name="Li W.-J."/>
        </authorList>
    </citation>
    <scope>NUCLEOTIDE SEQUENCE [LARGE SCALE GENOMIC DNA]</scope>
    <source>
        <strain evidence="1 2">SYSU G07066</strain>
    </source>
</reference>
<dbReference type="Proteomes" id="UP001375743">
    <property type="component" value="Unassembled WGS sequence"/>
</dbReference>
<proteinExistence type="predicted"/>
<evidence type="ECO:0000313" key="1">
    <source>
        <dbReference type="EMBL" id="MEK0081900.1"/>
    </source>
</evidence>
<keyword evidence="2" id="KW-1185">Reference proteome</keyword>
<dbReference type="EMBL" id="JBBLZC010000001">
    <property type="protein sequence ID" value="MEK0081900.1"/>
    <property type="molecule type" value="Genomic_DNA"/>
</dbReference>
<sequence length="103" mass="10676">MATTIVQVCDAITAALRGEGFFDAERNDGERAAMIGPALERASGELGCRLAVSEHLPDGGCTVLAEDVPGVVTIVARREVDHHGKGAAADSVDPDFGVTWALT</sequence>
<organism evidence="1 2">
    <name type="scientific">Benzoatithermus flavus</name>
    <dbReference type="NCBI Taxonomy" id="3108223"/>
    <lineage>
        <taxon>Bacteria</taxon>
        <taxon>Pseudomonadati</taxon>
        <taxon>Pseudomonadota</taxon>
        <taxon>Alphaproteobacteria</taxon>
        <taxon>Geminicoccales</taxon>
        <taxon>Geminicoccaceae</taxon>
        <taxon>Benzoatithermus</taxon>
    </lineage>
</organism>
<comment type="caution">
    <text evidence="1">The sequence shown here is derived from an EMBL/GenBank/DDBJ whole genome shotgun (WGS) entry which is preliminary data.</text>
</comment>
<protein>
    <submittedName>
        <fullName evidence="1">Uncharacterized protein</fullName>
    </submittedName>
</protein>
<accession>A0ABU8XN76</accession>
<name>A0ABU8XN76_9PROT</name>